<sequence>MTKYKSQGDKTRQSSKKTIRFGLIGTGMMAQEHIRNLKLIPNVEITSIMDPVDTSLDWAKQSLGDQSQKVTVHHNLDTMIDQASSDLDAVIIASPNHTHHDILLPLLKTDLHILCEKPLCTTILDAKDIVERVKNRKAVFWVGMEYRYMLPVAEFIDDIRKKKIGRLTRLSIIEHRFPFLKKVGDWNRFNRNSGGTMVEKCCHFFDLMRYITQSEPVRVFCSGGVDVNHLDERYNGEIPDIIDNSYSVVDFDNGIRVMLDLCMFAEGSEEQEELIAIGDKAKLSVTIPSGVKTLSHRVPVDAPKRIERQHVSVDADVLAAGSHHGATYYQLDSFIKAIRKEGTTEVTAEDGLKAIAMGVAAEISAREKRVVTIKEVFA</sequence>
<dbReference type="InterPro" id="IPR000683">
    <property type="entry name" value="Gfo/Idh/MocA-like_OxRdtase_N"/>
</dbReference>
<gene>
    <name evidence="3" type="ORF">ZZM4_0057</name>
</gene>
<dbReference type="Gene3D" id="3.30.360.10">
    <property type="entry name" value="Dihydrodipicolinate Reductase, domain 2"/>
    <property type="match status" value="1"/>
</dbReference>
<dbReference type="GeneID" id="79905317"/>
<dbReference type="Pfam" id="PF01408">
    <property type="entry name" value="GFO_IDH_MocA"/>
    <property type="match status" value="1"/>
</dbReference>
<dbReference type="GO" id="GO:0000166">
    <property type="term" value="F:nucleotide binding"/>
    <property type="evidence" value="ECO:0007669"/>
    <property type="project" value="InterPro"/>
</dbReference>
<dbReference type="RefSeq" id="WP_012954723.1">
    <property type="nucleotide sequence ID" value="NC_013785.1"/>
</dbReference>
<keyword evidence="3" id="KW-0614">Plasmid</keyword>
<evidence type="ECO:0000259" key="1">
    <source>
        <dbReference type="Pfam" id="PF01408"/>
    </source>
</evidence>
<protein>
    <submittedName>
        <fullName evidence="3">Oxidoreductase domain protein</fullName>
    </submittedName>
</protein>
<evidence type="ECO:0000259" key="2">
    <source>
        <dbReference type="Pfam" id="PF02894"/>
    </source>
</evidence>
<reference evidence="3" key="1">
    <citation type="submission" date="2010-01" db="EMBL/GenBank/DDBJ databases">
        <title>Complete sequence of plasmid2 of Zymomonas mobilis subsp. mobilis ZM4.</title>
        <authorList>
            <consortium name="US DOE Joint Genome Institute"/>
            <person name="Lucas S."/>
            <person name="Copeland A."/>
            <person name="Lapidus A."/>
            <person name="Glavina del Rio T."/>
            <person name="Tice H."/>
            <person name="Bruce D."/>
            <person name="Goodwin L."/>
            <person name="Pitluck S."/>
            <person name="Balakireva M."/>
            <person name="Brettin T."/>
            <person name="Detter J.C."/>
            <person name="Han C."/>
            <person name="Larimer F."/>
            <person name="Land M."/>
            <person name="Hauser L."/>
            <person name="Kyrpides N."/>
            <person name="Mikhailova N."/>
            <person name="Pappas K."/>
        </authorList>
    </citation>
    <scope>NUCLEOTIDE SEQUENCE [LARGE SCALE GENOMIC DNA]</scope>
    <source>
        <strain evidence="3">ZM4</strain>
        <plasmid evidence="3">pZZM402</plasmid>
    </source>
</reference>
<dbReference type="AlphaFoldDB" id="A0A806CP47"/>
<dbReference type="Gene3D" id="3.40.50.720">
    <property type="entry name" value="NAD(P)-binding Rossmann-like Domain"/>
    <property type="match status" value="1"/>
</dbReference>
<accession>A0A806CP47</accession>
<dbReference type="SUPFAM" id="SSF51735">
    <property type="entry name" value="NAD(P)-binding Rossmann-fold domains"/>
    <property type="match status" value="1"/>
</dbReference>
<name>A0A806CP47_ZYMMO</name>
<dbReference type="InterPro" id="IPR050424">
    <property type="entry name" value="Gfo-Idh-MocA_inositol_DH"/>
</dbReference>
<dbReference type="Pfam" id="PF02894">
    <property type="entry name" value="GFO_IDH_MocA_C"/>
    <property type="match status" value="1"/>
</dbReference>
<dbReference type="InterPro" id="IPR004104">
    <property type="entry name" value="Gfo/Idh/MocA-like_OxRdtase_C"/>
</dbReference>
<evidence type="ECO:0000313" key="3">
    <source>
        <dbReference type="EMBL" id="ADC33833.1"/>
    </source>
</evidence>
<feature type="domain" description="Gfo/Idh/MocA-like oxidoreductase N-terminal" evidence="1">
    <location>
        <begin position="19"/>
        <end position="143"/>
    </location>
</feature>
<geneLocation type="plasmid" evidence="3">
    <name>pZZM402</name>
</geneLocation>
<dbReference type="EMBL" id="CP001882">
    <property type="protein sequence ID" value="ADC33833.1"/>
    <property type="molecule type" value="Genomic_DNA"/>
</dbReference>
<dbReference type="InterPro" id="IPR036291">
    <property type="entry name" value="NAD(P)-bd_dom_sf"/>
</dbReference>
<dbReference type="PANTHER" id="PTHR43593:SF1">
    <property type="entry name" value="INOSITOL 2-DEHYDROGENASE"/>
    <property type="match status" value="1"/>
</dbReference>
<dbReference type="SUPFAM" id="SSF55347">
    <property type="entry name" value="Glyceraldehyde-3-phosphate dehydrogenase-like, C-terminal domain"/>
    <property type="match status" value="1"/>
</dbReference>
<feature type="domain" description="Gfo/Idh/MocA-like oxidoreductase C-terminal" evidence="2">
    <location>
        <begin position="159"/>
        <end position="373"/>
    </location>
</feature>
<proteinExistence type="predicted"/>
<dbReference type="PANTHER" id="PTHR43593">
    <property type="match status" value="1"/>
</dbReference>
<organism evidence="3">
    <name type="scientific">Zymomonas mobilis subsp. mobilis (strain ATCC 31821 / ZM4 / CP4)</name>
    <dbReference type="NCBI Taxonomy" id="264203"/>
    <lineage>
        <taxon>Bacteria</taxon>
        <taxon>Pseudomonadati</taxon>
        <taxon>Pseudomonadota</taxon>
        <taxon>Alphaproteobacteria</taxon>
        <taxon>Sphingomonadales</taxon>
        <taxon>Zymomonadaceae</taxon>
        <taxon>Zymomonas</taxon>
    </lineage>
</organism>